<proteinExistence type="predicted"/>
<reference evidence="1 2" key="1">
    <citation type="submission" date="2024-02" db="EMBL/GenBank/DDBJ databases">
        <title>High-quality chromosome-scale genome assembly of Pensacola bahiagrass (Paspalum notatum Flugge var. saurae).</title>
        <authorList>
            <person name="Vega J.M."/>
            <person name="Podio M."/>
            <person name="Orjuela J."/>
            <person name="Siena L.A."/>
            <person name="Pessino S.C."/>
            <person name="Combes M.C."/>
            <person name="Mariac C."/>
            <person name="Albertini E."/>
            <person name="Pupilli F."/>
            <person name="Ortiz J.P.A."/>
            <person name="Leblanc O."/>
        </authorList>
    </citation>
    <scope>NUCLEOTIDE SEQUENCE [LARGE SCALE GENOMIC DNA]</scope>
    <source>
        <strain evidence="1">R1</strain>
        <tissue evidence="1">Leaf</tissue>
    </source>
</reference>
<sequence length="77" mass="8458">MLFLASSRGDRSLNLNASAVFGGAPLRVPFGASQRTTYFAAFSVGETDPRRTRITNERIQPFVPCATSEVGYLQHHN</sequence>
<organism evidence="1 2">
    <name type="scientific">Paspalum notatum var. saurae</name>
    <dbReference type="NCBI Taxonomy" id="547442"/>
    <lineage>
        <taxon>Eukaryota</taxon>
        <taxon>Viridiplantae</taxon>
        <taxon>Streptophyta</taxon>
        <taxon>Embryophyta</taxon>
        <taxon>Tracheophyta</taxon>
        <taxon>Spermatophyta</taxon>
        <taxon>Magnoliopsida</taxon>
        <taxon>Liliopsida</taxon>
        <taxon>Poales</taxon>
        <taxon>Poaceae</taxon>
        <taxon>PACMAD clade</taxon>
        <taxon>Panicoideae</taxon>
        <taxon>Andropogonodae</taxon>
        <taxon>Paspaleae</taxon>
        <taxon>Paspalinae</taxon>
        <taxon>Paspalum</taxon>
    </lineage>
</organism>
<name>A0AAQ3U7S4_PASNO</name>
<keyword evidence="2" id="KW-1185">Reference proteome</keyword>
<evidence type="ECO:0000313" key="2">
    <source>
        <dbReference type="Proteomes" id="UP001341281"/>
    </source>
</evidence>
<accession>A0AAQ3U7S4</accession>
<protein>
    <submittedName>
        <fullName evidence="1">Uncharacterized protein</fullName>
    </submittedName>
</protein>
<gene>
    <name evidence="1" type="ORF">U9M48_032429</name>
</gene>
<evidence type="ECO:0000313" key="1">
    <source>
        <dbReference type="EMBL" id="WVZ85507.1"/>
    </source>
</evidence>
<dbReference type="Proteomes" id="UP001341281">
    <property type="component" value="Chromosome 07"/>
</dbReference>
<dbReference type="EMBL" id="CP144751">
    <property type="protein sequence ID" value="WVZ85507.1"/>
    <property type="molecule type" value="Genomic_DNA"/>
</dbReference>
<dbReference type="AlphaFoldDB" id="A0AAQ3U7S4"/>